<dbReference type="InterPro" id="IPR011712">
    <property type="entry name" value="Sig_transdc_His_kin_sub3_dim/P"/>
</dbReference>
<evidence type="ECO:0000256" key="5">
    <source>
        <dbReference type="ARBA" id="ARBA00022741"/>
    </source>
</evidence>
<dbReference type="SUPFAM" id="SSF55874">
    <property type="entry name" value="ATPase domain of HSP90 chaperone/DNA topoisomerase II/histidine kinase"/>
    <property type="match status" value="1"/>
</dbReference>
<sequence length="387" mass="39881">MAAALLALGAVSEVLLRADGDVPLPLALSLALGTTVPVAVLAGGDPVTRQPFAPTRSPRGLSAAAAVVVGAAGMLSLAPFHVLTGAGLCALLVSLHQAGRRGLKYLTALLALPFIAYAVTTPAGSGVGERFLTVLTAVGAAVAAGTGLARSARDTALVNSAAEQAIADTLLEHAARGERARIARELHDVVAHHISMIAVQAETARLTTPGLPAVGAERFLAIGDTARTALTEMRRLLGVLREDAGGSAPDRRPQPGLEQLGELVDEARDASAAAVRLIVEGPVRPLDPGLELTAYRIVQEALTNTRRHAPGAAVDVELRYTRDALRLRVRDNGPSPHTAKGLDAGHGLVGMRERAAMVGGELRAGPARRGGFLIEATFPAPVREHAS</sequence>
<proteinExistence type="predicted"/>
<protein>
    <recommendedName>
        <fullName evidence="2">histidine kinase</fullName>
        <ecNumber evidence="2">2.7.13.3</ecNumber>
    </recommendedName>
</protein>
<evidence type="ECO:0000256" key="8">
    <source>
        <dbReference type="ARBA" id="ARBA00023012"/>
    </source>
</evidence>
<dbReference type="Pfam" id="PF02518">
    <property type="entry name" value="HATPase_c"/>
    <property type="match status" value="1"/>
</dbReference>
<dbReference type="Pfam" id="PF07730">
    <property type="entry name" value="HisKA_3"/>
    <property type="match status" value="1"/>
</dbReference>
<keyword evidence="3" id="KW-0597">Phosphoprotein</keyword>
<gene>
    <name evidence="12" type="ORF">GCM10010449_76120</name>
</gene>
<keyword evidence="9" id="KW-0812">Transmembrane</keyword>
<name>A0ABP6NFI6_9ACTN</name>
<keyword evidence="9" id="KW-0472">Membrane</keyword>
<comment type="caution">
    <text evidence="12">The sequence shown here is derived from an EMBL/GenBank/DDBJ whole genome shotgun (WGS) entry which is preliminary data.</text>
</comment>
<feature type="domain" description="Signal transduction histidine kinase subgroup 3 dimerisation and phosphoacceptor" evidence="11">
    <location>
        <begin position="178"/>
        <end position="243"/>
    </location>
</feature>
<dbReference type="PANTHER" id="PTHR24421:SF10">
    <property type="entry name" value="NITRATE_NITRITE SENSOR PROTEIN NARQ"/>
    <property type="match status" value="1"/>
</dbReference>
<evidence type="ECO:0000256" key="6">
    <source>
        <dbReference type="ARBA" id="ARBA00022777"/>
    </source>
</evidence>
<evidence type="ECO:0000256" key="9">
    <source>
        <dbReference type="SAM" id="Phobius"/>
    </source>
</evidence>
<evidence type="ECO:0000313" key="12">
    <source>
        <dbReference type="EMBL" id="GAA3145720.1"/>
    </source>
</evidence>
<keyword evidence="8" id="KW-0902">Two-component regulatory system</keyword>
<dbReference type="EMBL" id="BAAAUG010000188">
    <property type="protein sequence ID" value="GAA3145720.1"/>
    <property type="molecule type" value="Genomic_DNA"/>
</dbReference>
<dbReference type="EC" id="2.7.13.3" evidence="2"/>
<keyword evidence="7" id="KW-0067">ATP-binding</keyword>
<evidence type="ECO:0000256" key="4">
    <source>
        <dbReference type="ARBA" id="ARBA00022679"/>
    </source>
</evidence>
<evidence type="ECO:0000256" key="3">
    <source>
        <dbReference type="ARBA" id="ARBA00022553"/>
    </source>
</evidence>
<keyword evidence="4" id="KW-0808">Transferase</keyword>
<dbReference type="InterPro" id="IPR003594">
    <property type="entry name" value="HATPase_dom"/>
</dbReference>
<dbReference type="Gene3D" id="1.20.5.1930">
    <property type="match status" value="1"/>
</dbReference>
<dbReference type="Proteomes" id="UP001501637">
    <property type="component" value="Unassembled WGS sequence"/>
</dbReference>
<dbReference type="CDD" id="cd16917">
    <property type="entry name" value="HATPase_UhpB-NarQ-NarX-like"/>
    <property type="match status" value="1"/>
</dbReference>
<keyword evidence="13" id="KW-1185">Reference proteome</keyword>
<evidence type="ECO:0000256" key="2">
    <source>
        <dbReference type="ARBA" id="ARBA00012438"/>
    </source>
</evidence>
<keyword evidence="5" id="KW-0547">Nucleotide-binding</keyword>
<dbReference type="PANTHER" id="PTHR24421">
    <property type="entry name" value="NITRATE/NITRITE SENSOR PROTEIN NARX-RELATED"/>
    <property type="match status" value="1"/>
</dbReference>
<feature type="transmembrane region" description="Helical" evidence="9">
    <location>
        <begin position="105"/>
        <end position="125"/>
    </location>
</feature>
<evidence type="ECO:0000256" key="7">
    <source>
        <dbReference type="ARBA" id="ARBA00022840"/>
    </source>
</evidence>
<evidence type="ECO:0000313" key="13">
    <source>
        <dbReference type="Proteomes" id="UP001501637"/>
    </source>
</evidence>
<accession>A0ABP6NFI6</accession>
<dbReference type="InterPro" id="IPR036890">
    <property type="entry name" value="HATPase_C_sf"/>
</dbReference>
<reference evidence="13" key="1">
    <citation type="journal article" date="2019" name="Int. J. Syst. Evol. Microbiol.">
        <title>The Global Catalogue of Microorganisms (GCM) 10K type strain sequencing project: providing services to taxonomists for standard genome sequencing and annotation.</title>
        <authorList>
            <consortium name="The Broad Institute Genomics Platform"/>
            <consortium name="The Broad Institute Genome Sequencing Center for Infectious Disease"/>
            <person name="Wu L."/>
            <person name="Ma J."/>
        </authorList>
    </citation>
    <scope>NUCLEOTIDE SEQUENCE [LARGE SCALE GENOMIC DNA]</scope>
    <source>
        <strain evidence="13">JCM 9092</strain>
    </source>
</reference>
<evidence type="ECO:0000256" key="1">
    <source>
        <dbReference type="ARBA" id="ARBA00000085"/>
    </source>
</evidence>
<evidence type="ECO:0000259" key="10">
    <source>
        <dbReference type="Pfam" id="PF02518"/>
    </source>
</evidence>
<keyword evidence="9" id="KW-1133">Transmembrane helix</keyword>
<evidence type="ECO:0000259" key="11">
    <source>
        <dbReference type="Pfam" id="PF07730"/>
    </source>
</evidence>
<dbReference type="InterPro" id="IPR050482">
    <property type="entry name" value="Sensor_HK_TwoCompSys"/>
</dbReference>
<feature type="transmembrane region" description="Helical" evidence="9">
    <location>
        <begin position="63"/>
        <end position="93"/>
    </location>
</feature>
<keyword evidence="6" id="KW-0418">Kinase</keyword>
<dbReference type="Gene3D" id="3.30.565.10">
    <property type="entry name" value="Histidine kinase-like ATPase, C-terminal domain"/>
    <property type="match status" value="1"/>
</dbReference>
<comment type="catalytic activity">
    <reaction evidence="1">
        <text>ATP + protein L-histidine = ADP + protein N-phospho-L-histidine.</text>
        <dbReference type="EC" id="2.7.13.3"/>
    </reaction>
</comment>
<organism evidence="12 13">
    <name type="scientific">Streptomyces rectiviolaceus</name>
    <dbReference type="NCBI Taxonomy" id="332591"/>
    <lineage>
        <taxon>Bacteria</taxon>
        <taxon>Bacillati</taxon>
        <taxon>Actinomycetota</taxon>
        <taxon>Actinomycetes</taxon>
        <taxon>Kitasatosporales</taxon>
        <taxon>Streptomycetaceae</taxon>
        <taxon>Streptomyces</taxon>
    </lineage>
</organism>
<feature type="domain" description="Histidine kinase/HSP90-like ATPase" evidence="10">
    <location>
        <begin position="291"/>
        <end position="380"/>
    </location>
</feature>